<gene>
    <name evidence="2" type="ORF">DL89DRAFT_27129</name>
</gene>
<feature type="chain" id="PRO_5012621106" evidence="1">
    <location>
        <begin position="24"/>
        <end position="100"/>
    </location>
</feature>
<evidence type="ECO:0000313" key="3">
    <source>
        <dbReference type="Proteomes" id="UP000193922"/>
    </source>
</evidence>
<accession>A0A1Y1W3V0</accession>
<keyword evidence="3" id="KW-1185">Reference proteome</keyword>
<dbReference type="GeneID" id="63805561"/>
<evidence type="ECO:0000313" key="2">
    <source>
        <dbReference type="EMBL" id="ORX68127.1"/>
    </source>
</evidence>
<organism evidence="2 3">
    <name type="scientific">Linderina pennispora</name>
    <dbReference type="NCBI Taxonomy" id="61395"/>
    <lineage>
        <taxon>Eukaryota</taxon>
        <taxon>Fungi</taxon>
        <taxon>Fungi incertae sedis</taxon>
        <taxon>Zoopagomycota</taxon>
        <taxon>Kickxellomycotina</taxon>
        <taxon>Kickxellomycetes</taxon>
        <taxon>Kickxellales</taxon>
        <taxon>Kickxellaceae</taxon>
        <taxon>Linderina</taxon>
    </lineage>
</organism>
<name>A0A1Y1W3V0_9FUNG</name>
<dbReference type="Proteomes" id="UP000193922">
    <property type="component" value="Unassembled WGS sequence"/>
</dbReference>
<dbReference type="AlphaFoldDB" id="A0A1Y1W3V0"/>
<comment type="caution">
    <text evidence="2">The sequence shown here is derived from an EMBL/GenBank/DDBJ whole genome shotgun (WGS) entry which is preliminary data.</text>
</comment>
<sequence length="100" mass="11327">MALYGQRWTYFFFCLLYAGGAWQRQASFCKGKKSGLTGIEYSSQELWTILRTDEGQRLLATNWSAHASACEYGKDEEIKMRKCLLPSPTLAKAGMPAFPF</sequence>
<dbReference type="EMBL" id="MCFD01000010">
    <property type="protein sequence ID" value="ORX68127.1"/>
    <property type="molecule type" value="Genomic_DNA"/>
</dbReference>
<proteinExistence type="predicted"/>
<dbReference type="RefSeq" id="XP_040741941.1">
    <property type="nucleotide sequence ID" value="XM_040888913.1"/>
</dbReference>
<protein>
    <submittedName>
        <fullName evidence="2">Uncharacterized protein</fullName>
    </submittedName>
</protein>
<keyword evidence="1" id="KW-0732">Signal</keyword>
<reference evidence="2 3" key="1">
    <citation type="submission" date="2016-07" db="EMBL/GenBank/DDBJ databases">
        <title>Pervasive Adenine N6-methylation of Active Genes in Fungi.</title>
        <authorList>
            <consortium name="DOE Joint Genome Institute"/>
            <person name="Mondo S.J."/>
            <person name="Dannebaum R.O."/>
            <person name="Kuo R.C."/>
            <person name="Labutti K."/>
            <person name="Haridas S."/>
            <person name="Kuo A."/>
            <person name="Salamov A."/>
            <person name="Ahrendt S.R."/>
            <person name="Lipzen A."/>
            <person name="Sullivan W."/>
            <person name="Andreopoulos W.B."/>
            <person name="Clum A."/>
            <person name="Lindquist E."/>
            <person name="Daum C."/>
            <person name="Ramamoorthy G.K."/>
            <person name="Gryganskyi A."/>
            <person name="Culley D."/>
            <person name="Magnuson J.K."/>
            <person name="James T.Y."/>
            <person name="O'Malley M.A."/>
            <person name="Stajich J.E."/>
            <person name="Spatafora J.W."/>
            <person name="Visel A."/>
            <person name="Grigoriev I.V."/>
        </authorList>
    </citation>
    <scope>NUCLEOTIDE SEQUENCE [LARGE SCALE GENOMIC DNA]</scope>
    <source>
        <strain evidence="2 3">ATCC 12442</strain>
    </source>
</reference>
<evidence type="ECO:0000256" key="1">
    <source>
        <dbReference type="SAM" id="SignalP"/>
    </source>
</evidence>
<feature type="signal peptide" evidence="1">
    <location>
        <begin position="1"/>
        <end position="23"/>
    </location>
</feature>